<dbReference type="GO" id="GO:0005886">
    <property type="term" value="C:plasma membrane"/>
    <property type="evidence" value="ECO:0007669"/>
    <property type="project" value="UniProtKB-SubCell"/>
</dbReference>
<name>A0A263D1A7_9PSEU</name>
<evidence type="ECO:0000313" key="9">
    <source>
        <dbReference type="Proteomes" id="UP000242444"/>
    </source>
</evidence>
<dbReference type="InterPro" id="IPR027379">
    <property type="entry name" value="CLS_N"/>
</dbReference>
<dbReference type="InParanoid" id="A0A263D1A7"/>
<dbReference type="Pfam" id="PF13396">
    <property type="entry name" value="PLDc_N"/>
    <property type="match status" value="1"/>
</dbReference>
<keyword evidence="5 6" id="KW-0472">Membrane</keyword>
<evidence type="ECO:0000256" key="5">
    <source>
        <dbReference type="ARBA" id="ARBA00023136"/>
    </source>
</evidence>
<sequence>MCGHGRCRLPFVRRSIGRYEILPFLLAADESGAARFLGLGLGAVLILLLVAYVVFVIAALVSILRSRVDGGMKLVWVILVFLAPFLGSVLWFVIGRKRF</sequence>
<evidence type="ECO:0000256" key="1">
    <source>
        <dbReference type="ARBA" id="ARBA00004651"/>
    </source>
</evidence>
<keyword evidence="3 6" id="KW-0812">Transmembrane</keyword>
<keyword evidence="9" id="KW-1185">Reference proteome</keyword>
<dbReference type="EMBL" id="NKYE01000015">
    <property type="protein sequence ID" value="OZM71125.1"/>
    <property type="molecule type" value="Genomic_DNA"/>
</dbReference>
<evidence type="ECO:0000256" key="6">
    <source>
        <dbReference type="SAM" id="Phobius"/>
    </source>
</evidence>
<evidence type="ECO:0000256" key="3">
    <source>
        <dbReference type="ARBA" id="ARBA00022692"/>
    </source>
</evidence>
<evidence type="ECO:0000259" key="7">
    <source>
        <dbReference type="Pfam" id="PF13396"/>
    </source>
</evidence>
<protein>
    <recommendedName>
        <fullName evidence="7">Cardiolipin synthase N-terminal domain-containing protein</fullName>
    </recommendedName>
</protein>
<dbReference type="AlphaFoldDB" id="A0A263D1A7"/>
<reference evidence="8 9" key="1">
    <citation type="submission" date="2017-07" db="EMBL/GenBank/DDBJ databases">
        <title>Amycolatopsis antarcticus sp. nov., isolated from the surface of an Antarcticus brown macroalga.</title>
        <authorList>
            <person name="Wang J."/>
            <person name="Leiva S."/>
            <person name="Huang J."/>
            <person name="Huang Y."/>
        </authorList>
    </citation>
    <scope>NUCLEOTIDE SEQUENCE [LARGE SCALE GENOMIC DNA]</scope>
    <source>
        <strain evidence="8 9">AU-G6</strain>
    </source>
</reference>
<dbReference type="OrthoDB" id="3298527at2"/>
<evidence type="ECO:0000256" key="4">
    <source>
        <dbReference type="ARBA" id="ARBA00022989"/>
    </source>
</evidence>
<proteinExistence type="predicted"/>
<evidence type="ECO:0000256" key="2">
    <source>
        <dbReference type="ARBA" id="ARBA00022475"/>
    </source>
</evidence>
<accession>A0A263D1A7</accession>
<comment type="subcellular location">
    <subcellularLocation>
        <location evidence="1">Cell membrane</location>
        <topology evidence="1">Multi-pass membrane protein</topology>
    </subcellularLocation>
</comment>
<feature type="domain" description="Cardiolipin synthase N-terminal" evidence="7">
    <location>
        <begin position="54"/>
        <end position="96"/>
    </location>
</feature>
<dbReference type="Proteomes" id="UP000242444">
    <property type="component" value="Unassembled WGS sequence"/>
</dbReference>
<evidence type="ECO:0000313" key="8">
    <source>
        <dbReference type="EMBL" id="OZM71125.1"/>
    </source>
</evidence>
<comment type="caution">
    <text evidence="8">The sequence shown here is derived from an EMBL/GenBank/DDBJ whole genome shotgun (WGS) entry which is preliminary data.</text>
</comment>
<organism evidence="8 9">
    <name type="scientific">Amycolatopsis antarctica</name>
    <dbReference type="NCBI Taxonomy" id="1854586"/>
    <lineage>
        <taxon>Bacteria</taxon>
        <taxon>Bacillati</taxon>
        <taxon>Actinomycetota</taxon>
        <taxon>Actinomycetes</taxon>
        <taxon>Pseudonocardiales</taxon>
        <taxon>Pseudonocardiaceae</taxon>
        <taxon>Amycolatopsis</taxon>
    </lineage>
</organism>
<feature type="transmembrane region" description="Helical" evidence="6">
    <location>
        <begin position="36"/>
        <end position="62"/>
    </location>
</feature>
<keyword evidence="2" id="KW-1003">Cell membrane</keyword>
<feature type="transmembrane region" description="Helical" evidence="6">
    <location>
        <begin position="74"/>
        <end position="94"/>
    </location>
</feature>
<gene>
    <name evidence="8" type="ORF">CFN78_21930</name>
</gene>
<keyword evidence="4 6" id="KW-1133">Transmembrane helix</keyword>